<dbReference type="InterPro" id="IPR006674">
    <property type="entry name" value="HD_domain"/>
</dbReference>
<dbReference type="PROSITE" id="PS51831">
    <property type="entry name" value="HD"/>
    <property type="match status" value="1"/>
</dbReference>
<evidence type="ECO:0000256" key="6">
    <source>
        <dbReference type="ARBA" id="ARBA00022741"/>
    </source>
</evidence>
<feature type="binding site" evidence="11">
    <location>
        <position position="23"/>
    </location>
    <ligand>
        <name>Mg(2+)</name>
        <dbReference type="ChEBI" id="CHEBI:18420"/>
    </ligand>
</feature>
<feature type="binding site" evidence="11">
    <location>
        <position position="8"/>
    </location>
    <ligand>
        <name>ATP</name>
        <dbReference type="ChEBI" id="CHEBI:30616"/>
    </ligand>
</feature>
<evidence type="ECO:0000256" key="8">
    <source>
        <dbReference type="ARBA" id="ARBA00022840"/>
    </source>
</evidence>
<sequence length="421" mass="46115">MKIYCVGGAIRDELLGLPVKDRDWVVVGATPEALLAEGYKPVGKDFPVFLHPKTHEEYALARTERKTAPGYAGFVFHTDTSVTLEEDLIRRDLTINAIARGEDGALIDPCGGRQDLALRVFRHVSPAFAEDPVRILRLARFAARFADFSVAPETLELMRGMVANGEVDALVPERVWQEIARGLMEARPSRMIEVLRDCGALARLLPELDCLFGVPQPPQYHPEVDTGVHQLLVIDQAAATKQPLPVRFACLLHDLGKGVTPAHVLPHHYGHEAASEGLARQVGERLKSPADCRDLAVMVAREHGIVHQGLVLRPETVVKLIERCDGLRRPERFGALLDACACDFHGRTGYETRPYPQRERLLAALAAVRGVDAGAIARALEDKSRIPAEVHAARVAAVKVLARPAADGDTILDTSCSNTRQ</sequence>
<comment type="catalytic activity">
    <reaction evidence="11">
        <text>a tRNA precursor + 2 CTP + ATP = a tRNA with a 3' CCA end + 3 diphosphate</text>
        <dbReference type="Rhea" id="RHEA:14433"/>
        <dbReference type="Rhea" id="RHEA-COMP:10465"/>
        <dbReference type="Rhea" id="RHEA-COMP:10468"/>
        <dbReference type="ChEBI" id="CHEBI:30616"/>
        <dbReference type="ChEBI" id="CHEBI:33019"/>
        <dbReference type="ChEBI" id="CHEBI:37563"/>
        <dbReference type="ChEBI" id="CHEBI:74896"/>
        <dbReference type="ChEBI" id="CHEBI:83071"/>
        <dbReference type="EC" id="2.7.7.72"/>
    </reaction>
</comment>
<evidence type="ECO:0000256" key="9">
    <source>
        <dbReference type="ARBA" id="ARBA00022842"/>
    </source>
</evidence>
<dbReference type="PANTHER" id="PTHR47545">
    <property type="entry name" value="MULTIFUNCTIONAL CCA PROTEIN"/>
    <property type="match status" value="1"/>
</dbReference>
<feature type="binding site" evidence="11">
    <location>
        <position position="8"/>
    </location>
    <ligand>
        <name>CTP</name>
        <dbReference type="ChEBI" id="CHEBI:37563"/>
    </ligand>
</feature>
<dbReference type="HAMAP" id="MF_01262">
    <property type="entry name" value="CCA_bact_type2"/>
    <property type="match status" value="1"/>
</dbReference>
<dbReference type="Pfam" id="PF12627">
    <property type="entry name" value="PolyA_pol_RNAbd"/>
    <property type="match status" value="1"/>
</dbReference>
<dbReference type="Proteomes" id="UP000389128">
    <property type="component" value="Unassembled WGS sequence"/>
</dbReference>
<evidence type="ECO:0000256" key="11">
    <source>
        <dbReference type="HAMAP-Rule" id="MF_01261"/>
    </source>
</evidence>
<gene>
    <name evidence="11" type="primary">cca</name>
    <name evidence="13" type="ORF">ETQ85_05330</name>
</gene>
<dbReference type="HAMAP" id="MF_01261">
    <property type="entry name" value="CCA_bact_type1"/>
    <property type="match status" value="1"/>
</dbReference>
<feature type="binding site" evidence="11">
    <location>
        <position position="91"/>
    </location>
    <ligand>
        <name>CTP</name>
        <dbReference type="ChEBI" id="CHEBI:37563"/>
    </ligand>
</feature>
<dbReference type="PIRSF" id="PIRSF000813">
    <property type="entry name" value="CCA_bact"/>
    <property type="match status" value="1"/>
</dbReference>
<keyword evidence="6 11" id="KW-0547">Nucleotide-binding</keyword>
<comment type="subunit">
    <text evidence="11">Monomer. Can also form homodimers and oligomers.</text>
</comment>
<dbReference type="GO" id="GO:0004112">
    <property type="term" value="F:cyclic-nucleotide phosphodiesterase activity"/>
    <property type="evidence" value="ECO:0007669"/>
    <property type="project" value="UniProtKB-UniRule"/>
</dbReference>
<dbReference type="GO" id="GO:0000287">
    <property type="term" value="F:magnesium ion binding"/>
    <property type="evidence" value="ECO:0007669"/>
    <property type="project" value="UniProtKB-UniRule"/>
</dbReference>
<dbReference type="InterPro" id="IPR032828">
    <property type="entry name" value="PolyA_RNA-bd"/>
</dbReference>
<dbReference type="Gene3D" id="1.10.3090.10">
    <property type="entry name" value="cca-adding enzyme, domain 2"/>
    <property type="match status" value="1"/>
</dbReference>
<dbReference type="InterPro" id="IPR050124">
    <property type="entry name" value="tRNA_CCA-adding_enzyme"/>
</dbReference>
<dbReference type="NCBIfam" id="NF008137">
    <property type="entry name" value="PRK10885.1"/>
    <property type="match status" value="1"/>
</dbReference>
<dbReference type="GO" id="GO:0000049">
    <property type="term" value="F:tRNA binding"/>
    <property type="evidence" value="ECO:0007669"/>
    <property type="project" value="UniProtKB-UniRule"/>
</dbReference>
<keyword evidence="8 11" id="KW-0067">ATP-binding</keyword>
<organism evidence="13 14">
    <name type="scientific">Zoogloea oleivorans</name>
    <dbReference type="NCBI Taxonomy" id="1552750"/>
    <lineage>
        <taxon>Bacteria</taxon>
        <taxon>Pseudomonadati</taxon>
        <taxon>Pseudomonadota</taxon>
        <taxon>Betaproteobacteria</taxon>
        <taxon>Rhodocyclales</taxon>
        <taxon>Zoogloeaceae</taxon>
        <taxon>Zoogloea</taxon>
    </lineage>
</organism>
<evidence type="ECO:0000256" key="2">
    <source>
        <dbReference type="ARBA" id="ARBA00022679"/>
    </source>
</evidence>
<dbReference type="GO" id="GO:0016791">
    <property type="term" value="F:phosphatase activity"/>
    <property type="evidence" value="ECO:0007669"/>
    <property type="project" value="UniProtKB-UniRule"/>
</dbReference>
<dbReference type="GO" id="GO:0042245">
    <property type="term" value="P:RNA repair"/>
    <property type="evidence" value="ECO:0007669"/>
    <property type="project" value="UniProtKB-KW"/>
</dbReference>
<dbReference type="EC" id="2.7.7.72" evidence="11"/>
<dbReference type="InterPro" id="IPR012006">
    <property type="entry name" value="CCA_bact"/>
</dbReference>
<dbReference type="InterPro" id="IPR002646">
    <property type="entry name" value="PolA_pol_head_dom"/>
</dbReference>
<dbReference type="SUPFAM" id="SSF81301">
    <property type="entry name" value="Nucleotidyltransferase"/>
    <property type="match status" value="1"/>
</dbReference>
<name>A0A6C2D502_9RHOO</name>
<keyword evidence="10 11" id="KW-0694">RNA-binding</keyword>
<keyword evidence="14" id="KW-1185">Reference proteome</keyword>
<accession>A0A6C2D502</accession>
<evidence type="ECO:0000256" key="7">
    <source>
        <dbReference type="ARBA" id="ARBA00022800"/>
    </source>
</evidence>
<dbReference type="EC" id="3.1.3.-" evidence="11"/>
<feature type="binding site" evidence="11">
    <location>
        <position position="91"/>
    </location>
    <ligand>
        <name>ATP</name>
        <dbReference type="ChEBI" id="CHEBI:30616"/>
    </ligand>
</feature>
<dbReference type="EC" id="3.1.4.-" evidence="11"/>
<evidence type="ECO:0000256" key="4">
    <source>
        <dbReference type="ARBA" id="ARBA00022695"/>
    </source>
</evidence>
<comment type="function">
    <text evidence="11">Catalyzes the addition and repair of the essential 3'-terminal CCA sequence in tRNAs without using a nucleic acid template. Adds these three nucleotides in the order of C, C, and A to the tRNA nucleotide-73, using CTP and ATP as substrates and producing inorganic pyrophosphate. tRNA 3'-terminal CCA addition is required both for tRNA processing and repair. Also involved in tRNA surveillance by mediating tandem CCA addition to generate a CCACCA at the 3' terminus of unstable tRNAs. While stable tRNAs receive only 3'-terminal CCA, unstable tRNAs are marked with CCACCA and rapidly degraded.</text>
</comment>
<comment type="similarity">
    <text evidence="11">Belongs to the tRNA nucleotidyltransferase/poly(A) polymerase family. Bacterial CCA-adding enzyme type 1 subfamily.</text>
</comment>
<evidence type="ECO:0000313" key="13">
    <source>
        <dbReference type="EMBL" id="TYC60823.1"/>
    </source>
</evidence>
<keyword evidence="7 11" id="KW-0692">RNA repair</keyword>
<feature type="binding site" evidence="11">
    <location>
        <position position="11"/>
    </location>
    <ligand>
        <name>CTP</name>
        <dbReference type="ChEBI" id="CHEBI:37563"/>
    </ligand>
</feature>
<keyword evidence="11" id="KW-0511">Multifunctional enzyme</keyword>
<feature type="binding site" evidence="11">
    <location>
        <position position="140"/>
    </location>
    <ligand>
        <name>CTP</name>
        <dbReference type="ChEBI" id="CHEBI:37563"/>
    </ligand>
</feature>
<evidence type="ECO:0000259" key="12">
    <source>
        <dbReference type="PROSITE" id="PS51831"/>
    </source>
</evidence>
<comment type="miscellaneous">
    <text evidence="11">A single active site specifically recognizes both ATP and CTP and is responsible for their addition.</text>
</comment>
<dbReference type="Pfam" id="PF01966">
    <property type="entry name" value="HD"/>
    <property type="match status" value="1"/>
</dbReference>
<dbReference type="Pfam" id="PF01743">
    <property type="entry name" value="PolyA_pol"/>
    <property type="match status" value="1"/>
</dbReference>
<keyword evidence="11 13" id="KW-0378">Hydrolase</keyword>
<feature type="binding site" evidence="11">
    <location>
        <position position="11"/>
    </location>
    <ligand>
        <name>ATP</name>
        <dbReference type="ChEBI" id="CHEBI:30616"/>
    </ligand>
</feature>
<evidence type="ECO:0000256" key="5">
    <source>
        <dbReference type="ARBA" id="ARBA00022723"/>
    </source>
</evidence>
<comment type="catalytic activity">
    <reaction evidence="11">
        <text>a tRNA with a 3' CCA end + 2 CTP + ATP = a tRNA with a 3' CCACCA end + 3 diphosphate</text>
        <dbReference type="Rhea" id="RHEA:76235"/>
        <dbReference type="Rhea" id="RHEA-COMP:10468"/>
        <dbReference type="Rhea" id="RHEA-COMP:18655"/>
        <dbReference type="ChEBI" id="CHEBI:30616"/>
        <dbReference type="ChEBI" id="CHEBI:33019"/>
        <dbReference type="ChEBI" id="CHEBI:37563"/>
        <dbReference type="ChEBI" id="CHEBI:83071"/>
        <dbReference type="ChEBI" id="CHEBI:195187"/>
    </reaction>
</comment>
<keyword evidence="9 11" id="KW-0460">Magnesium</keyword>
<comment type="cofactor">
    <cofactor evidence="11">
        <name>Ni(2+)</name>
        <dbReference type="ChEBI" id="CHEBI:49786"/>
    </cofactor>
    <text evidence="11">Nickel for phosphatase activity.</text>
</comment>
<evidence type="ECO:0000313" key="14">
    <source>
        <dbReference type="Proteomes" id="UP000389128"/>
    </source>
</evidence>
<dbReference type="SUPFAM" id="SSF81891">
    <property type="entry name" value="Poly A polymerase C-terminal region-like"/>
    <property type="match status" value="1"/>
</dbReference>
<feature type="domain" description="HD" evidence="12">
    <location>
        <begin position="226"/>
        <end position="327"/>
    </location>
</feature>
<dbReference type="RefSeq" id="WP_148578025.1">
    <property type="nucleotide sequence ID" value="NZ_JAVEUW010000006.1"/>
</dbReference>
<keyword evidence="2 11" id="KW-0808">Transferase</keyword>
<keyword evidence="1 11" id="KW-0533">Nickel</keyword>
<comment type="domain">
    <text evidence="11">Comprises two domains: an N-terminal domain containing the nucleotidyltransferase activity and a C-terminal HD domain associated with both phosphodiesterase and phosphatase activities.</text>
</comment>
<comment type="cofactor">
    <cofactor evidence="11">
        <name>Mg(2+)</name>
        <dbReference type="ChEBI" id="CHEBI:18420"/>
    </cofactor>
    <text evidence="11">Magnesium is required for nucleotidyltransferase activity.</text>
</comment>
<dbReference type="GO" id="GO:0004810">
    <property type="term" value="F:CCA tRNA nucleotidyltransferase activity"/>
    <property type="evidence" value="ECO:0007669"/>
    <property type="project" value="UniProtKB-UniRule"/>
</dbReference>
<dbReference type="Gene3D" id="3.30.460.10">
    <property type="entry name" value="Beta Polymerase, domain 2"/>
    <property type="match status" value="1"/>
</dbReference>
<keyword evidence="4 11" id="KW-0548">Nucleotidyltransferase</keyword>
<dbReference type="PANTHER" id="PTHR47545:SF1">
    <property type="entry name" value="MULTIFUNCTIONAL CCA PROTEIN"/>
    <property type="match status" value="1"/>
</dbReference>
<dbReference type="InterPro" id="IPR043519">
    <property type="entry name" value="NT_sf"/>
</dbReference>
<feature type="binding site" evidence="11">
    <location>
        <position position="21"/>
    </location>
    <ligand>
        <name>Mg(2+)</name>
        <dbReference type="ChEBI" id="CHEBI:18420"/>
    </ligand>
</feature>
<keyword evidence="3 11" id="KW-0819">tRNA processing</keyword>
<keyword evidence="5 11" id="KW-0479">Metal-binding</keyword>
<reference evidence="13 14" key="1">
    <citation type="submission" date="2019-01" db="EMBL/GenBank/DDBJ databases">
        <title>Zoogloea oleivorans genome sequencing and assembly.</title>
        <authorList>
            <person name="Tancsics A."/>
            <person name="Farkas M."/>
            <person name="Kriszt B."/>
            <person name="Maroti G."/>
            <person name="Horvath B."/>
        </authorList>
    </citation>
    <scope>NUCLEOTIDE SEQUENCE [LARGE SCALE GENOMIC DNA]</scope>
    <source>
        <strain evidence="13 14">Buc</strain>
    </source>
</reference>
<comment type="caution">
    <text evidence="13">The sequence shown here is derived from an EMBL/GenBank/DDBJ whole genome shotgun (WGS) entry which is preliminary data.</text>
</comment>
<dbReference type="GO" id="GO:0160016">
    <property type="term" value="F:CCACCA tRNA nucleotidyltransferase activity"/>
    <property type="evidence" value="ECO:0007669"/>
    <property type="project" value="RHEA"/>
</dbReference>
<dbReference type="GO" id="GO:0001680">
    <property type="term" value="P:tRNA 3'-terminal CCA addition"/>
    <property type="evidence" value="ECO:0007669"/>
    <property type="project" value="UniProtKB-UniRule"/>
</dbReference>
<evidence type="ECO:0000256" key="1">
    <source>
        <dbReference type="ARBA" id="ARBA00022596"/>
    </source>
</evidence>
<dbReference type="EMBL" id="SDKK01000004">
    <property type="protein sequence ID" value="TYC60823.1"/>
    <property type="molecule type" value="Genomic_DNA"/>
</dbReference>
<feature type="binding site" evidence="11">
    <location>
        <position position="137"/>
    </location>
    <ligand>
        <name>CTP</name>
        <dbReference type="ChEBI" id="CHEBI:37563"/>
    </ligand>
</feature>
<evidence type="ECO:0000256" key="3">
    <source>
        <dbReference type="ARBA" id="ARBA00022694"/>
    </source>
</evidence>
<protein>
    <recommendedName>
        <fullName evidence="11">Multifunctional CCA protein</fullName>
    </recommendedName>
    <domain>
        <recommendedName>
            <fullName evidence="11">CCA-adding enzyme</fullName>
            <ecNumber evidence="11">2.7.7.72</ecNumber>
        </recommendedName>
        <alternativeName>
            <fullName evidence="11">CCA tRNA nucleotidyltransferase</fullName>
        </alternativeName>
        <alternativeName>
            <fullName evidence="11">tRNA CCA-pyrophosphorylase</fullName>
        </alternativeName>
        <alternativeName>
            <fullName evidence="11">tRNA adenylyl-/cytidylyl-transferase</fullName>
        </alternativeName>
        <alternativeName>
            <fullName evidence="11">tRNA nucleotidyltransferase</fullName>
        </alternativeName>
        <alternativeName>
            <fullName evidence="11">tRNA-NT</fullName>
        </alternativeName>
    </domain>
    <domain>
        <recommendedName>
            <fullName evidence="11">2'-nucleotidase</fullName>
            <ecNumber evidence="11">3.1.3.-</ecNumber>
        </recommendedName>
    </domain>
    <domain>
        <recommendedName>
            <fullName evidence="11">2',3'-cyclic phosphodiesterase</fullName>
            <ecNumber evidence="11">3.1.4.-</ecNumber>
        </recommendedName>
    </domain>
    <domain>
        <recommendedName>
            <fullName evidence="11">Phosphatase</fullName>
        </recommendedName>
    </domain>
</protein>
<dbReference type="AlphaFoldDB" id="A0A6C2D502"/>
<feature type="binding site" evidence="11">
    <location>
        <position position="137"/>
    </location>
    <ligand>
        <name>ATP</name>
        <dbReference type="ChEBI" id="CHEBI:30616"/>
    </ligand>
</feature>
<dbReference type="GO" id="GO:0005524">
    <property type="term" value="F:ATP binding"/>
    <property type="evidence" value="ECO:0007669"/>
    <property type="project" value="UniProtKB-UniRule"/>
</dbReference>
<proteinExistence type="inferred from homology"/>
<evidence type="ECO:0000256" key="10">
    <source>
        <dbReference type="ARBA" id="ARBA00022884"/>
    </source>
</evidence>
<feature type="binding site" evidence="11">
    <location>
        <position position="140"/>
    </location>
    <ligand>
        <name>ATP</name>
        <dbReference type="ChEBI" id="CHEBI:30616"/>
    </ligand>
</feature>
<dbReference type="CDD" id="cd05398">
    <property type="entry name" value="NT_ClassII-CCAase"/>
    <property type="match status" value="1"/>
</dbReference>
<dbReference type="OrthoDB" id="9805698at2"/>